<evidence type="ECO:0000313" key="2">
    <source>
        <dbReference type="EMBL" id="MYD89738.1"/>
    </source>
</evidence>
<accession>A0A6B1DQV2</accession>
<dbReference type="PANTHER" id="PTHR13847">
    <property type="entry name" value="SARCOSINE DEHYDROGENASE-RELATED"/>
    <property type="match status" value="1"/>
</dbReference>
<protein>
    <submittedName>
        <fullName evidence="2">FAD-binding oxidoreductase</fullName>
    </submittedName>
</protein>
<dbReference type="InterPro" id="IPR006076">
    <property type="entry name" value="FAD-dep_OxRdtase"/>
</dbReference>
<feature type="domain" description="FAD dependent oxidoreductase" evidence="1">
    <location>
        <begin position="15"/>
        <end position="358"/>
    </location>
</feature>
<evidence type="ECO:0000259" key="1">
    <source>
        <dbReference type="Pfam" id="PF01266"/>
    </source>
</evidence>
<proteinExistence type="predicted"/>
<gene>
    <name evidence="2" type="ORF">F4Y08_05275</name>
</gene>
<dbReference type="InterPro" id="IPR036188">
    <property type="entry name" value="FAD/NAD-bd_sf"/>
</dbReference>
<dbReference type="Gene3D" id="3.50.50.60">
    <property type="entry name" value="FAD/NAD(P)-binding domain"/>
    <property type="match status" value="1"/>
</dbReference>
<dbReference type="Gene3D" id="3.30.9.10">
    <property type="entry name" value="D-Amino Acid Oxidase, subunit A, domain 2"/>
    <property type="match status" value="1"/>
</dbReference>
<dbReference type="AlphaFoldDB" id="A0A6B1DQV2"/>
<dbReference type="EMBL" id="VXPY01000034">
    <property type="protein sequence ID" value="MYD89738.1"/>
    <property type="molecule type" value="Genomic_DNA"/>
</dbReference>
<sequence>MPHRGSDLMPVVSADVVIIGAGVSGLTSAYFLAKAGRDVVVVDKGIVGGEASGRNGGMVSERTDEPAMIPMAVEAIKLWATLDEELGYPTEFTQQGRLQVAVTEKDMDDLFSERDEALRHGLRADMVDPSQIRDMIPGITDRTLGGLFFANGGHANSQLTVQAFAWAFQDLGGRLFQNTVVTGIQVDGGRVTSVETSAGAIAADMVVSAAGPQTALMTQLVDVHVPVAPARVEILATAPVPPLFDIALVGNGLYGRQAASGNLLFGGGAHEWADVDLATDPDKPNTPLIRNIARRLADLLPGQADAPVIRSWAGVVEQVPDMMPIIDILECPSNYVVVTASAHGFGIAPATGKAVSDLVLYGETNIDIGAFGLNRFSDIGPDWRAELGWNPVPPRF</sequence>
<dbReference type="PRINTS" id="PR00420">
    <property type="entry name" value="RNGMNOXGNASE"/>
</dbReference>
<dbReference type="GO" id="GO:0005737">
    <property type="term" value="C:cytoplasm"/>
    <property type="evidence" value="ECO:0007669"/>
    <property type="project" value="TreeGrafter"/>
</dbReference>
<name>A0A6B1DQV2_9CHLR</name>
<dbReference type="SUPFAM" id="SSF54373">
    <property type="entry name" value="FAD-linked reductases, C-terminal domain"/>
    <property type="match status" value="1"/>
</dbReference>
<reference evidence="2" key="1">
    <citation type="submission" date="2019-09" db="EMBL/GenBank/DDBJ databases">
        <title>Characterisation of the sponge microbiome using genome-centric metagenomics.</title>
        <authorList>
            <person name="Engelberts J.P."/>
            <person name="Robbins S.J."/>
            <person name="De Goeij J.M."/>
            <person name="Aranda M."/>
            <person name="Bell S.C."/>
            <person name="Webster N.S."/>
        </authorList>
    </citation>
    <scope>NUCLEOTIDE SEQUENCE</scope>
    <source>
        <strain evidence="2">SB0662_bin_9</strain>
    </source>
</reference>
<comment type="caution">
    <text evidence="2">The sequence shown here is derived from an EMBL/GenBank/DDBJ whole genome shotgun (WGS) entry which is preliminary data.</text>
</comment>
<organism evidence="2">
    <name type="scientific">Caldilineaceae bacterium SB0662_bin_9</name>
    <dbReference type="NCBI Taxonomy" id="2605258"/>
    <lineage>
        <taxon>Bacteria</taxon>
        <taxon>Bacillati</taxon>
        <taxon>Chloroflexota</taxon>
        <taxon>Caldilineae</taxon>
        <taxon>Caldilineales</taxon>
        <taxon>Caldilineaceae</taxon>
    </lineage>
</organism>
<dbReference type="Pfam" id="PF01266">
    <property type="entry name" value="DAO"/>
    <property type="match status" value="1"/>
</dbReference>
<dbReference type="SUPFAM" id="SSF51905">
    <property type="entry name" value="FAD/NAD(P)-binding domain"/>
    <property type="match status" value="1"/>
</dbReference>